<dbReference type="VEuPathDB" id="FungiDB:TRIVIDRAFT_177774"/>
<dbReference type="HOGENOM" id="CLU_2391907_0_0_1"/>
<keyword evidence="1" id="KW-1133">Transmembrane helix</keyword>
<keyword evidence="3" id="KW-1185">Reference proteome</keyword>
<dbReference type="InParanoid" id="G9MJZ1"/>
<comment type="caution">
    <text evidence="2">The sequence shown here is derived from an EMBL/GenBank/DDBJ whole genome shotgun (WGS) entry which is preliminary data.</text>
</comment>
<evidence type="ECO:0000313" key="2">
    <source>
        <dbReference type="EMBL" id="EHK25796.1"/>
    </source>
</evidence>
<gene>
    <name evidence="2" type="ORF">TRIVIDRAFT_177774</name>
</gene>
<accession>G9MJZ1</accession>
<dbReference type="Proteomes" id="UP000007115">
    <property type="component" value="Unassembled WGS sequence"/>
</dbReference>
<name>G9MJZ1_HYPVG</name>
<proteinExistence type="predicted"/>
<evidence type="ECO:0000256" key="1">
    <source>
        <dbReference type="SAM" id="Phobius"/>
    </source>
</evidence>
<evidence type="ECO:0000313" key="3">
    <source>
        <dbReference type="Proteomes" id="UP000007115"/>
    </source>
</evidence>
<reference evidence="2 3" key="1">
    <citation type="journal article" date="2011" name="Genome Biol.">
        <title>Comparative genome sequence analysis underscores mycoparasitism as the ancestral life style of Trichoderma.</title>
        <authorList>
            <person name="Kubicek C.P."/>
            <person name="Herrera-Estrella A."/>
            <person name="Seidl-Seiboth V."/>
            <person name="Martinez D.A."/>
            <person name="Druzhinina I.S."/>
            <person name="Thon M."/>
            <person name="Zeilinger S."/>
            <person name="Casas-Flores S."/>
            <person name="Horwitz B.A."/>
            <person name="Mukherjee P.K."/>
            <person name="Mukherjee M."/>
            <person name="Kredics L."/>
            <person name="Alcaraz L.D."/>
            <person name="Aerts A."/>
            <person name="Antal Z."/>
            <person name="Atanasova L."/>
            <person name="Cervantes-Badillo M.G."/>
            <person name="Challacombe J."/>
            <person name="Chertkov O."/>
            <person name="McCluskey K."/>
            <person name="Coulpier F."/>
            <person name="Deshpande N."/>
            <person name="von Doehren H."/>
            <person name="Ebbole D.J."/>
            <person name="Esquivel-Naranjo E.U."/>
            <person name="Fekete E."/>
            <person name="Flipphi M."/>
            <person name="Glaser F."/>
            <person name="Gomez-Rodriguez E.Y."/>
            <person name="Gruber S."/>
            <person name="Han C."/>
            <person name="Henrissat B."/>
            <person name="Hermosa R."/>
            <person name="Hernandez-Onate M."/>
            <person name="Karaffa L."/>
            <person name="Kosti I."/>
            <person name="Le Crom S."/>
            <person name="Lindquist E."/>
            <person name="Lucas S."/>
            <person name="Luebeck M."/>
            <person name="Luebeck P.S."/>
            <person name="Margeot A."/>
            <person name="Metz B."/>
            <person name="Misra M."/>
            <person name="Nevalainen H."/>
            <person name="Omann M."/>
            <person name="Packer N."/>
            <person name="Perrone G."/>
            <person name="Uresti-Rivera E.E."/>
            <person name="Salamov A."/>
            <person name="Schmoll M."/>
            <person name="Seiboth B."/>
            <person name="Shapiro H."/>
            <person name="Sukno S."/>
            <person name="Tamayo-Ramos J.A."/>
            <person name="Tisch D."/>
            <person name="Wiest A."/>
            <person name="Wilkinson H.H."/>
            <person name="Zhang M."/>
            <person name="Coutinho P.M."/>
            <person name="Kenerley C.M."/>
            <person name="Monte E."/>
            <person name="Baker S.E."/>
            <person name="Grigoriev I.V."/>
        </authorList>
    </citation>
    <scope>NUCLEOTIDE SEQUENCE [LARGE SCALE GENOMIC DNA]</scope>
    <source>
        <strain evidence="3">Gv29-8 / FGSC 10586</strain>
    </source>
</reference>
<feature type="transmembrane region" description="Helical" evidence="1">
    <location>
        <begin position="40"/>
        <end position="66"/>
    </location>
</feature>
<organism evidence="2 3">
    <name type="scientific">Hypocrea virens (strain Gv29-8 / FGSC 10586)</name>
    <name type="common">Gliocladium virens</name>
    <name type="synonym">Trichoderma virens</name>
    <dbReference type="NCBI Taxonomy" id="413071"/>
    <lineage>
        <taxon>Eukaryota</taxon>
        <taxon>Fungi</taxon>
        <taxon>Dikarya</taxon>
        <taxon>Ascomycota</taxon>
        <taxon>Pezizomycotina</taxon>
        <taxon>Sordariomycetes</taxon>
        <taxon>Hypocreomycetidae</taxon>
        <taxon>Hypocreales</taxon>
        <taxon>Hypocreaceae</taxon>
        <taxon>Trichoderma</taxon>
    </lineage>
</organism>
<sequence>EALTFFGSPLASHCRFDVFCPRSPSSSLSSSFFLLPPHSLLSIFFFPNSCGLSSSIPVLSTFLFLLRFRARFRPRKTPRRYVLAVCDFPLRCCK</sequence>
<dbReference type="GeneID" id="25788943"/>
<dbReference type="RefSeq" id="XP_013959994.1">
    <property type="nucleotide sequence ID" value="XM_014104519.1"/>
</dbReference>
<protein>
    <submittedName>
        <fullName evidence="2">Uncharacterized protein</fullName>
    </submittedName>
</protein>
<dbReference type="EMBL" id="ABDF02000003">
    <property type="protein sequence ID" value="EHK25796.1"/>
    <property type="molecule type" value="Genomic_DNA"/>
</dbReference>
<keyword evidence="1" id="KW-0812">Transmembrane</keyword>
<dbReference type="AlphaFoldDB" id="G9MJZ1"/>
<keyword evidence="1" id="KW-0472">Membrane</keyword>
<feature type="non-terminal residue" evidence="2">
    <location>
        <position position="1"/>
    </location>
</feature>